<dbReference type="Pfam" id="PF00535">
    <property type="entry name" value="Glycos_transf_2"/>
    <property type="match status" value="1"/>
</dbReference>
<dbReference type="GO" id="GO:0016758">
    <property type="term" value="F:hexosyltransferase activity"/>
    <property type="evidence" value="ECO:0007669"/>
    <property type="project" value="UniProtKB-ARBA"/>
</dbReference>
<dbReference type="PANTHER" id="PTHR22916:SF3">
    <property type="entry name" value="UDP-GLCNAC:BETAGAL BETA-1,3-N-ACETYLGLUCOSAMINYLTRANSFERASE-LIKE PROTEIN 1"/>
    <property type="match status" value="1"/>
</dbReference>
<dbReference type="Gene3D" id="3.90.550.10">
    <property type="entry name" value="Spore Coat Polysaccharide Biosynthesis Protein SpsA, Chain A"/>
    <property type="match status" value="1"/>
</dbReference>
<dbReference type="CDD" id="cd00761">
    <property type="entry name" value="Glyco_tranf_GTA_type"/>
    <property type="match status" value="1"/>
</dbReference>
<proteinExistence type="predicted"/>
<sequence>MVTVVMPVYNCEKYLDESIQSILNQSYSDFTFLIINDGSTDGSKGVIEKYLNDERVKLISFEKNQGLIKVLNIALGNISTKYLIRMDADDKCHLDRIKLLFEFMESNPEIGICGTKVGALEKNEVLEYKIIQDHEIKASHLWNCSITHASAIYRYDLFQKYSLKYDQNYTHSEDNALITDILLNSKGAIVNKNLYWVRIHPNQVSNLFCETQKVNSSKRRIELLEIAFKLNLTQCERNFYKSLSYKESDLSLEDFKCIVSFISKIKQLNSLVNKYEFDKKLFIRIMKRRIRIIYLKNYNLGFGLFNSYFQLYLCGVFPNFGFRLFSKILLYNLRYYR</sequence>
<accession>A0A0P7YUQ5</accession>
<dbReference type="EMBL" id="LJXT01000009">
    <property type="protein sequence ID" value="KPQ19463.1"/>
    <property type="molecule type" value="Genomic_DNA"/>
</dbReference>
<dbReference type="Proteomes" id="UP000050421">
    <property type="component" value="Unassembled WGS sequence"/>
</dbReference>
<dbReference type="InterPro" id="IPR001173">
    <property type="entry name" value="Glyco_trans_2-like"/>
</dbReference>
<dbReference type="PANTHER" id="PTHR22916">
    <property type="entry name" value="GLYCOSYLTRANSFERASE"/>
    <property type="match status" value="1"/>
</dbReference>
<comment type="caution">
    <text evidence="2">The sequence shown here is derived from an EMBL/GenBank/DDBJ whole genome shotgun (WGS) entry which is preliminary data.</text>
</comment>
<gene>
    <name evidence="2" type="ORF">HLUCCX10_02440</name>
</gene>
<keyword evidence="2" id="KW-0808">Transferase</keyword>
<evidence type="ECO:0000313" key="3">
    <source>
        <dbReference type="Proteomes" id="UP000050421"/>
    </source>
</evidence>
<dbReference type="InterPro" id="IPR029044">
    <property type="entry name" value="Nucleotide-diphossugar_trans"/>
</dbReference>
<dbReference type="PATRIC" id="fig|1305737.6.peg.1153"/>
<protein>
    <submittedName>
        <fullName evidence="2">Glycosyltransferases involved in cell wall biogenesis</fullName>
    </submittedName>
</protein>
<feature type="domain" description="Glycosyltransferase 2-like" evidence="1">
    <location>
        <begin position="3"/>
        <end position="128"/>
    </location>
</feature>
<evidence type="ECO:0000313" key="2">
    <source>
        <dbReference type="EMBL" id="KPQ19463.1"/>
    </source>
</evidence>
<dbReference type="OrthoDB" id="6307329at2"/>
<dbReference type="STRING" id="1305737.GCA_000526355_01747"/>
<organism evidence="2 3">
    <name type="scientific">Algoriphagus marincola HL-49</name>
    <dbReference type="NCBI Taxonomy" id="1305737"/>
    <lineage>
        <taxon>Bacteria</taxon>
        <taxon>Pseudomonadati</taxon>
        <taxon>Bacteroidota</taxon>
        <taxon>Cytophagia</taxon>
        <taxon>Cytophagales</taxon>
        <taxon>Cyclobacteriaceae</taxon>
        <taxon>Algoriphagus</taxon>
    </lineage>
</organism>
<reference evidence="2 3" key="1">
    <citation type="submission" date="2015-09" db="EMBL/GenBank/DDBJ databases">
        <title>Identification and resolution of microdiversity through metagenomic sequencing of parallel consortia.</title>
        <authorList>
            <person name="Nelson W.C."/>
            <person name="Romine M.F."/>
            <person name="Lindemann S.R."/>
        </authorList>
    </citation>
    <scope>NUCLEOTIDE SEQUENCE [LARGE SCALE GENOMIC DNA]</scope>
    <source>
        <strain evidence="2">HL-49</strain>
    </source>
</reference>
<dbReference type="SUPFAM" id="SSF53448">
    <property type="entry name" value="Nucleotide-diphospho-sugar transferases"/>
    <property type="match status" value="1"/>
</dbReference>
<name>A0A0P7YUQ5_9BACT</name>
<dbReference type="AlphaFoldDB" id="A0A0P7YUQ5"/>
<evidence type="ECO:0000259" key="1">
    <source>
        <dbReference type="Pfam" id="PF00535"/>
    </source>
</evidence>